<evidence type="ECO:0000313" key="6">
    <source>
        <dbReference type="EMBL" id="KAK9717435.1"/>
    </source>
</evidence>
<proteinExistence type="inferred from homology"/>
<keyword evidence="3" id="KW-0645">Protease</keyword>
<protein>
    <recommendedName>
        <fullName evidence="5">Cytosol aminopeptidase domain-containing protein</fullName>
    </recommendedName>
</protein>
<reference evidence="6 7" key="1">
    <citation type="submission" date="2023-04" db="EMBL/GenBank/DDBJ databases">
        <title>Genome of Basidiobolus ranarum AG-B5.</title>
        <authorList>
            <person name="Stajich J.E."/>
            <person name="Carter-House D."/>
            <person name="Gryganskyi A."/>
        </authorList>
    </citation>
    <scope>NUCLEOTIDE SEQUENCE [LARGE SCALE GENOMIC DNA]</scope>
    <source>
        <strain evidence="6 7">AG-B5</strain>
    </source>
</reference>
<dbReference type="PANTHER" id="PTHR11963">
    <property type="entry name" value="LEUCINE AMINOPEPTIDASE-RELATED"/>
    <property type="match status" value="1"/>
</dbReference>
<comment type="caution">
    <text evidence="6">The sequence shown here is derived from an EMBL/GenBank/DDBJ whole genome shotgun (WGS) entry which is preliminary data.</text>
</comment>
<keyword evidence="4" id="KW-0378">Hydrolase</keyword>
<dbReference type="Gene3D" id="3.40.630.10">
    <property type="entry name" value="Zn peptidases"/>
    <property type="match status" value="1"/>
</dbReference>
<organism evidence="6 7">
    <name type="scientific">Basidiobolus ranarum</name>
    <dbReference type="NCBI Taxonomy" id="34480"/>
    <lineage>
        <taxon>Eukaryota</taxon>
        <taxon>Fungi</taxon>
        <taxon>Fungi incertae sedis</taxon>
        <taxon>Zoopagomycota</taxon>
        <taxon>Entomophthoromycotina</taxon>
        <taxon>Basidiobolomycetes</taxon>
        <taxon>Basidiobolales</taxon>
        <taxon>Basidiobolaceae</taxon>
        <taxon>Basidiobolus</taxon>
    </lineage>
</organism>
<dbReference type="EMBL" id="JASJQH010007143">
    <property type="protein sequence ID" value="KAK9717435.1"/>
    <property type="molecule type" value="Genomic_DNA"/>
</dbReference>
<dbReference type="PANTHER" id="PTHR11963:SF48">
    <property type="entry name" value="DIPEPTIDASE B, ISOFORM A"/>
    <property type="match status" value="1"/>
</dbReference>
<evidence type="ECO:0000256" key="2">
    <source>
        <dbReference type="ARBA" id="ARBA00022438"/>
    </source>
</evidence>
<sequence length="543" mass="58880">MGVPKIAVLSSSQDLGSSNYDGLILLFTDVKKLSPEVLAFDFSATVASYAKADKHAGSNISFIADSKAPGGRIILAPTGSLFADTDDVRKIGETTLKAVQRARQAGATSPLIHFVDPPKGHPEYKRYLEVTLLGALEACYEYLELREHREKIGQVSPEDITELGILANDVDNSLLEGIIKKVTAIEQGRRLCRDVGSPDPERMAPLKFAEYVKESLAGAKNTTLTIIKDLDTLKKEYPLLHAVSRCSVDVERHRPCVVRIEYKSPEPSKVKENLYFVGKGVTYDTGGADLKINGAMRGMSRDKLGAATVAGFMKTVAEQQPTHVNIVADLGMVRNSIGSDAYLSDEVIYSRAGVRVLVGNTDAEGRMVMTDLLCHMRERVLKAREGGDKTPARLLTVATLTGHAIRAVGPYTCTLDNGPARKDKISTRIFNAGAEWADPCEISTLRREDMSIVSSCSSREDVIQSNDKPSTMTNRGHQLPVAFMIVASGLDKHGLDAESNQQISYTHLDIAGSALEPPRGISISNVTARPIPSLVAAFLEESL</sequence>
<dbReference type="PROSITE" id="PS00631">
    <property type="entry name" value="CYTOSOL_AP"/>
    <property type="match status" value="1"/>
</dbReference>
<dbReference type="PRINTS" id="PR00481">
    <property type="entry name" value="LAMNOPPTDASE"/>
</dbReference>
<keyword evidence="2" id="KW-0031">Aminopeptidase</keyword>
<evidence type="ECO:0000256" key="3">
    <source>
        <dbReference type="ARBA" id="ARBA00022670"/>
    </source>
</evidence>
<dbReference type="Proteomes" id="UP001479436">
    <property type="component" value="Unassembled WGS sequence"/>
</dbReference>
<evidence type="ECO:0000313" key="7">
    <source>
        <dbReference type="Proteomes" id="UP001479436"/>
    </source>
</evidence>
<dbReference type="InterPro" id="IPR011356">
    <property type="entry name" value="Leucine_aapep/pepB"/>
</dbReference>
<dbReference type="InterPro" id="IPR000819">
    <property type="entry name" value="Peptidase_M17_C"/>
</dbReference>
<gene>
    <name evidence="6" type="ORF">K7432_006217</name>
</gene>
<feature type="domain" description="Cytosol aminopeptidase" evidence="5">
    <location>
        <begin position="360"/>
        <end position="367"/>
    </location>
</feature>
<dbReference type="Pfam" id="PF00883">
    <property type="entry name" value="Peptidase_M17"/>
    <property type="match status" value="1"/>
</dbReference>
<comment type="similarity">
    <text evidence="1">Belongs to the peptidase M17 family.</text>
</comment>
<dbReference type="SUPFAM" id="SSF53187">
    <property type="entry name" value="Zn-dependent exopeptidases"/>
    <property type="match status" value="1"/>
</dbReference>
<name>A0ABR2W1Y3_9FUNG</name>
<accession>A0ABR2W1Y3</accession>
<evidence type="ECO:0000259" key="5">
    <source>
        <dbReference type="PROSITE" id="PS00631"/>
    </source>
</evidence>
<evidence type="ECO:0000256" key="4">
    <source>
        <dbReference type="ARBA" id="ARBA00022801"/>
    </source>
</evidence>
<evidence type="ECO:0000256" key="1">
    <source>
        <dbReference type="ARBA" id="ARBA00009528"/>
    </source>
</evidence>
<keyword evidence="7" id="KW-1185">Reference proteome</keyword>